<dbReference type="HOGENOM" id="CLU_009408_0_0_1"/>
<evidence type="ECO:0000256" key="5">
    <source>
        <dbReference type="SAM" id="MobiDB-lite"/>
    </source>
</evidence>
<dbReference type="GO" id="GO:0006893">
    <property type="term" value="P:Golgi to plasma membrane transport"/>
    <property type="evidence" value="ECO:0007669"/>
    <property type="project" value="TreeGrafter"/>
</dbReference>
<evidence type="ECO:0000256" key="3">
    <source>
        <dbReference type="ARBA" id="ARBA00022483"/>
    </source>
</evidence>
<dbReference type="OMA" id="NQHVMSA"/>
<dbReference type="InterPro" id="IPR019160">
    <property type="entry name" value="Sec3_CC"/>
</dbReference>
<proteinExistence type="inferred from homology"/>
<dbReference type="AlphaFoldDB" id="A0A066VHA4"/>
<dbReference type="GeneID" id="25263040"/>
<sequence length="925" mass="101265">MPNITVSSSSIDEFGAHNPPYTSSSKLSVPGSAANANNAGSARARLSSIEPVRGGAAYERMLLAGTGMRNVVQAIGEESEEEEGGDDADEEAAATIDGFGGYRVGGGGSDSGAGHSGGKKKRHTKKAQRSRTGSHHDAHEASEKNRLRAIEGARADMMDEDEDVTLLNIEEMLEDFEWNPTKNGMQSMVGSRAMSVVGLGGAKTADLIEARLLDELQAIEAANIHALIESDDRVAHVIQHIEEALGQLDVMDSVMSTFKASLNARNDDIMHIESQNRGLQVQTSNQRVLADEIEKLLQTIHVDDSTVAALEHASLETAAGIADLEAAAASLYKSILQAKGDGEDGNMAENVAAATERLAEYISISDRFCKRVLDFLTWLFNREIGNLLSDPHRQYALQPPHPTIHDHSQLESSLEGYCGILLYIKETSPSLFSRISAQYFASVSDAYRREMTGMLAICKGQIRKATEEENNEISFVVPGGTSAAAVLRAGTVRRVGMGLRNKPQRSVGEAQGGETFARILSSTTPLVTREQAFIADFLHIKDNNVTYADYCNLEPFFRRRAATLFTYSAAGPMREMKGAMDLIFGFLAPELQTLADHVLQNDRIQLIGILAALDRAIIEAEEASNDFLIKTLSKLYLRLTNTLEKLIAEQIKNIEQTRLSSKKRKGVLHFVKVLPLFVERVEAQLVNSEMLNIRGVINGYYQQLSHACFEALQAMAKMALTNASSGGNDDEKGVLYSQILLLENTHYLDVELRKVSSSALSQIVRRAESMFNDSLGCYVASVLRRPFGKLMDFGDAVDLLLRSTPANEITFHAAYSKSAFKRLAKENTSKDVRKNVETLSKRVQKHFAADDDELSVVPGAAVAVDACEDVMVQVWRSCEAGAAKELDRFARILKDVLPDGSVTIEITMQEIRRLFTANAPSIKKR</sequence>
<evidence type="ECO:0000313" key="9">
    <source>
        <dbReference type="Proteomes" id="UP000027361"/>
    </source>
</evidence>
<accession>A0A066VHA4</accession>
<reference evidence="8 9" key="1">
    <citation type="submission" date="2014-05" db="EMBL/GenBank/DDBJ databases">
        <title>Draft genome sequence of a rare smut relative, Tilletiaria anomala UBC 951.</title>
        <authorList>
            <consortium name="DOE Joint Genome Institute"/>
            <person name="Toome M."/>
            <person name="Kuo A."/>
            <person name="Henrissat B."/>
            <person name="Lipzen A."/>
            <person name="Tritt A."/>
            <person name="Yoshinaga Y."/>
            <person name="Zane M."/>
            <person name="Barry K."/>
            <person name="Grigoriev I.V."/>
            <person name="Spatafora J.W."/>
            <person name="Aimea M.C."/>
        </authorList>
    </citation>
    <scope>NUCLEOTIDE SEQUENCE [LARGE SCALE GENOMIC DNA]</scope>
    <source>
        <strain evidence="8 9">UBC 951</strain>
    </source>
</reference>
<dbReference type="Pfam" id="PF20654">
    <property type="entry name" value="Sec3_C-term"/>
    <property type="match status" value="1"/>
</dbReference>
<dbReference type="Proteomes" id="UP000027361">
    <property type="component" value="Unassembled WGS sequence"/>
</dbReference>
<feature type="compositionally biased region" description="Basic and acidic residues" evidence="5">
    <location>
        <begin position="134"/>
        <end position="146"/>
    </location>
</feature>
<comment type="similarity">
    <text evidence="1">Belongs to the SEC3 family.</text>
</comment>
<feature type="compositionally biased region" description="Gly residues" evidence="5">
    <location>
        <begin position="98"/>
        <end position="116"/>
    </location>
</feature>
<organism evidence="8 9">
    <name type="scientific">Tilletiaria anomala (strain ATCC 24038 / CBS 436.72 / UBC 951)</name>
    <dbReference type="NCBI Taxonomy" id="1037660"/>
    <lineage>
        <taxon>Eukaryota</taxon>
        <taxon>Fungi</taxon>
        <taxon>Dikarya</taxon>
        <taxon>Basidiomycota</taxon>
        <taxon>Ustilaginomycotina</taxon>
        <taxon>Exobasidiomycetes</taxon>
        <taxon>Georgefischeriales</taxon>
        <taxon>Tilletiariaceae</taxon>
        <taxon>Tilletiaria</taxon>
    </lineage>
</organism>
<evidence type="ECO:0000313" key="8">
    <source>
        <dbReference type="EMBL" id="KDN37950.1"/>
    </source>
</evidence>
<dbReference type="Pfam" id="PF09763">
    <property type="entry name" value="Sec3_CC"/>
    <property type="match status" value="1"/>
</dbReference>
<dbReference type="EMBL" id="JMSN01000127">
    <property type="protein sequence ID" value="KDN37950.1"/>
    <property type="molecule type" value="Genomic_DNA"/>
</dbReference>
<evidence type="ECO:0000256" key="2">
    <source>
        <dbReference type="ARBA" id="ARBA00022448"/>
    </source>
</evidence>
<feature type="compositionally biased region" description="Low complexity" evidence="5">
    <location>
        <begin position="31"/>
        <end position="45"/>
    </location>
</feature>
<evidence type="ECO:0000256" key="1">
    <source>
        <dbReference type="ARBA" id="ARBA00006518"/>
    </source>
</evidence>
<dbReference type="STRING" id="1037660.A0A066VHA4"/>
<evidence type="ECO:0000259" key="7">
    <source>
        <dbReference type="Pfam" id="PF20654"/>
    </source>
</evidence>
<dbReference type="PANTHER" id="PTHR16092:SF14">
    <property type="entry name" value="EXOCYST COMPLEX COMPONENT 1 ISOFORM X1"/>
    <property type="match status" value="1"/>
</dbReference>
<feature type="domain" description="Exocyst complex component Sec3 coiled-coil" evidence="6">
    <location>
        <begin position="206"/>
        <end position="335"/>
    </location>
</feature>
<dbReference type="RefSeq" id="XP_013240551.1">
    <property type="nucleotide sequence ID" value="XM_013385097.1"/>
</dbReference>
<dbReference type="GO" id="GO:0000145">
    <property type="term" value="C:exocyst"/>
    <property type="evidence" value="ECO:0007669"/>
    <property type="project" value="InterPro"/>
</dbReference>
<comment type="caution">
    <text evidence="8">The sequence shown here is derived from an EMBL/GenBank/DDBJ whole genome shotgun (WGS) entry which is preliminary data.</text>
</comment>
<feature type="domain" description="Exocyst complex component Sec3 C-terminal" evidence="7">
    <location>
        <begin position="537"/>
        <end position="896"/>
    </location>
</feature>
<dbReference type="InParanoid" id="A0A066VHA4"/>
<feature type="compositionally biased region" description="Polar residues" evidence="5">
    <location>
        <begin position="1"/>
        <end position="11"/>
    </location>
</feature>
<keyword evidence="9" id="KW-1185">Reference proteome</keyword>
<feature type="compositionally biased region" description="Basic residues" evidence="5">
    <location>
        <begin position="117"/>
        <end position="133"/>
    </location>
</feature>
<protein>
    <submittedName>
        <fullName evidence="8">Uncharacterized protein</fullName>
    </submittedName>
</protein>
<dbReference type="OrthoDB" id="27109at2759"/>
<evidence type="ECO:0000256" key="4">
    <source>
        <dbReference type="ARBA" id="ARBA00023054"/>
    </source>
</evidence>
<dbReference type="PANTHER" id="PTHR16092">
    <property type="entry name" value="SEC3/SYNTAXIN-RELATED"/>
    <property type="match status" value="1"/>
</dbReference>
<keyword evidence="4" id="KW-0175">Coiled coil</keyword>
<dbReference type="InterPro" id="IPR048628">
    <property type="entry name" value="Sec3_C"/>
</dbReference>
<dbReference type="GO" id="GO:0005886">
    <property type="term" value="C:plasma membrane"/>
    <property type="evidence" value="ECO:0007669"/>
    <property type="project" value="TreeGrafter"/>
</dbReference>
<evidence type="ECO:0000259" key="6">
    <source>
        <dbReference type="Pfam" id="PF09763"/>
    </source>
</evidence>
<dbReference type="GO" id="GO:0005546">
    <property type="term" value="F:phosphatidylinositol-4,5-bisphosphate binding"/>
    <property type="evidence" value="ECO:0007669"/>
    <property type="project" value="TreeGrafter"/>
</dbReference>
<keyword evidence="3" id="KW-0268">Exocytosis</keyword>
<dbReference type="GO" id="GO:0006887">
    <property type="term" value="P:exocytosis"/>
    <property type="evidence" value="ECO:0007669"/>
    <property type="project" value="UniProtKB-KW"/>
</dbReference>
<keyword evidence="2" id="KW-0813">Transport</keyword>
<feature type="region of interest" description="Disordered" evidence="5">
    <location>
        <begin position="1"/>
        <end position="49"/>
    </location>
</feature>
<feature type="region of interest" description="Disordered" evidence="5">
    <location>
        <begin position="98"/>
        <end position="146"/>
    </location>
</feature>
<name>A0A066VHA4_TILAU</name>
<gene>
    <name evidence="8" type="ORF">K437DRAFT_240402</name>
</gene>